<dbReference type="AlphaFoldDB" id="A0A226CSV7"/>
<dbReference type="Proteomes" id="UP000198287">
    <property type="component" value="Unassembled WGS sequence"/>
</dbReference>
<feature type="non-terminal residue" evidence="2">
    <location>
        <position position="1"/>
    </location>
</feature>
<protein>
    <submittedName>
        <fullName evidence="2">Uncharacterized protein</fullName>
    </submittedName>
</protein>
<sequence>SNPGQSEEGPVALSPSPQVPTIGENQQLQALSAKVQALTEKVQALAENSQGRRLPATRQVKVLPTTSQVPVHTQTRPQTCHIPLKTETAPDRYNTTWRHAKDSRQVSASPPASTTHHKLTHKQVYEAKKFVTDEAIRQIQARLIQETRLNPNFMFVLYLWRSKLRNSKVLLYTDNFEFFKFQTPYGIGAQRLVRHLKVREGIEVQVEVSGTNEAGIVNHAKFVKPADDFSRNRFKDGCDFLVDYFGVKQNQLTGSYLVPTN</sequence>
<evidence type="ECO:0000313" key="2">
    <source>
        <dbReference type="EMBL" id="OXA36565.1"/>
    </source>
</evidence>
<reference evidence="2 4" key="1">
    <citation type="submission" date="2015-12" db="EMBL/GenBank/DDBJ databases">
        <title>The genome of Folsomia candida.</title>
        <authorList>
            <person name="Faddeeva A."/>
            <person name="Derks M.F."/>
            <person name="Anvar Y."/>
            <person name="Smit S."/>
            <person name="Van Straalen N."/>
            <person name="Roelofs D."/>
        </authorList>
    </citation>
    <scope>NUCLEOTIDE SEQUENCE [LARGE SCALE GENOMIC DNA]</scope>
    <source>
        <strain evidence="2 4">VU population</strain>
        <tissue evidence="2">Whole body</tissue>
    </source>
</reference>
<name>A0A226CSV7_FOLCA</name>
<feature type="non-terminal residue" evidence="2">
    <location>
        <position position="261"/>
    </location>
</feature>
<dbReference type="EMBL" id="LNIX01000031">
    <property type="protein sequence ID" value="OXA40922.1"/>
    <property type="molecule type" value="Genomic_DNA"/>
</dbReference>
<dbReference type="OrthoDB" id="8293295at2759"/>
<organism evidence="2 4">
    <name type="scientific">Folsomia candida</name>
    <name type="common">Springtail</name>
    <dbReference type="NCBI Taxonomy" id="158441"/>
    <lineage>
        <taxon>Eukaryota</taxon>
        <taxon>Metazoa</taxon>
        <taxon>Ecdysozoa</taxon>
        <taxon>Arthropoda</taxon>
        <taxon>Hexapoda</taxon>
        <taxon>Collembola</taxon>
        <taxon>Entomobryomorpha</taxon>
        <taxon>Isotomoidea</taxon>
        <taxon>Isotomidae</taxon>
        <taxon>Proisotominae</taxon>
        <taxon>Folsomia</taxon>
    </lineage>
</organism>
<evidence type="ECO:0000313" key="3">
    <source>
        <dbReference type="EMBL" id="OXA40922.1"/>
    </source>
</evidence>
<evidence type="ECO:0000313" key="4">
    <source>
        <dbReference type="Proteomes" id="UP000198287"/>
    </source>
</evidence>
<dbReference type="EMBL" id="LNIX01000108">
    <property type="protein sequence ID" value="OXA36565.1"/>
    <property type="molecule type" value="Genomic_DNA"/>
</dbReference>
<comment type="caution">
    <text evidence="2">The sequence shown here is derived from an EMBL/GenBank/DDBJ whole genome shotgun (WGS) entry which is preliminary data.</text>
</comment>
<gene>
    <name evidence="3" type="ORF">Fcan01_24224</name>
    <name evidence="2" type="ORF">Fcan01_28670</name>
</gene>
<feature type="region of interest" description="Disordered" evidence="1">
    <location>
        <begin position="1"/>
        <end position="24"/>
    </location>
</feature>
<proteinExistence type="predicted"/>
<keyword evidence="4" id="KW-1185">Reference proteome</keyword>
<accession>A0A226CSV7</accession>
<evidence type="ECO:0000256" key="1">
    <source>
        <dbReference type="SAM" id="MobiDB-lite"/>
    </source>
</evidence>